<dbReference type="GO" id="GO:0060962">
    <property type="term" value="P:regulation of ribosomal protein gene transcription by RNA polymerase II"/>
    <property type="evidence" value="ECO:0007669"/>
    <property type="project" value="InterPro"/>
</dbReference>
<dbReference type="SUPFAM" id="SSF49879">
    <property type="entry name" value="SMAD/FHA domain"/>
    <property type="match status" value="1"/>
</dbReference>
<dbReference type="PANTHER" id="PTHR21712:SF29">
    <property type="entry name" value="PRE-RRNA-PROCESSING PROTEIN FHL1"/>
    <property type="match status" value="1"/>
</dbReference>
<dbReference type="PANTHER" id="PTHR21712">
    <property type="entry name" value="PRE-RRNA-PROCESSING PROTEIN FHL1"/>
    <property type="match status" value="1"/>
</dbReference>
<protein>
    <recommendedName>
        <fullName evidence="3">FHA domain-containing protein</fullName>
    </recommendedName>
</protein>
<dbReference type="Gene3D" id="2.60.200.20">
    <property type="match status" value="1"/>
</dbReference>
<accession>A0AAD8RVU4</accession>
<evidence type="ECO:0000256" key="1">
    <source>
        <dbReference type="ARBA" id="ARBA00023242"/>
    </source>
</evidence>
<reference evidence="4" key="1">
    <citation type="submission" date="2023-07" db="EMBL/GenBank/DDBJ databases">
        <title>A chromosome-level genome assembly of Lolium multiflorum.</title>
        <authorList>
            <person name="Chen Y."/>
            <person name="Copetti D."/>
            <person name="Kolliker R."/>
            <person name="Studer B."/>
        </authorList>
    </citation>
    <scope>NUCLEOTIDE SEQUENCE</scope>
    <source>
        <strain evidence="4">02402/16</strain>
        <tissue evidence="4">Leaf</tissue>
    </source>
</reference>
<keyword evidence="5" id="KW-1185">Reference proteome</keyword>
<dbReference type="PROSITE" id="PS50006">
    <property type="entry name" value="FHA_DOMAIN"/>
    <property type="match status" value="1"/>
</dbReference>
<feature type="domain" description="FHA" evidence="3">
    <location>
        <begin position="93"/>
        <end position="150"/>
    </location>
</feature>
<gene>
    <name evidence="4" type="ORF">QYE76_006439</name>
</gene>
<dbReference type="SMART" id="SM00240">
    <property type="entry name" value="FHA"/>
    <property type="match status" value="1"/>
</dbReference>
<dbReference type="GO" id="GO:0043565">
    <property type="term" value="F:sequence-specific DNA binding"/>
    <property type="evidence" value="ECO:0007669"/>
    <property type="project" value="TreeGrafter"/>
</dbReference>
<feature type="region of interest" description="Disordered" evidence="2">
    <location>
        <begin position="225"/>
        <end position="250"/>
    </location>
</feature>
<dbReference type="AlphaFoldDB" id="A0AAD8RVU4"/>
<dbReference type="CDD" id="cd22701">
    <property type="entry name" value="FHA_FKH1-like"/>
    <property type="match status" value="1"/>
</dbReference>
<sequence>MVGVFQWSSRPEERVGVSPSPRGVTTNTRRHCVNEDRDAAANCGSGNLDSAGRILEMSSLNAGKGSVSCDVLDGGFAKLHGQGFDYYIQFYEIILGRNTKKQKVDFDLTKVGASKDVSRRHARIYYDFKDHTFALEVIGRSGCYVQRVLYLPGDDPVKLDSQDLIQIGDIQFYFLRSSQHIDEYIAAQGTSQSFTFRNITYHVDPATASVEHTPTLDEIRKYKETTPIPSKPMPNTSSAHQHTPIPSQPVSATASAQHNHIASQTMPSSSMRPVHPDFSALLDYNCGNSHGGANGDSGTAIGTGIQKVFMKQNNRSLVGLDLNLEPIIEILEEDVGTHGCANVDGGIIVGTGTQGPNMEQNKRSFGELDLNVEPTGTLNDNVENGHVLAKGDNGTIVSAGTQGANMEQKNMSFGELDLNVVPTGTLNEDVENGHDLVNCDNGIIVGTGTEPTFTEQINRSLVEVNLNAEPTGTTTERVDKLEIRTGKDKEKPQLWPKEENDLMSVVASILLNHPSPEGWVHAAEVHVQLVKHFSKIWPNNMVRRYLASEAGSSSGRVEKPWHKMLELLRTCPKSLLPLQAMRSCWDLPGDELLLRD</sequence>
<evidence type="ECO:0000259" key="3">
    <source>
        <dbReference type="PROSITE" id="PS50006"/>
    </source>
</evidence>
<dbReference type="GO" id="GO:0005634">
    <property type="term" value="C:nucleus"/>
    <property type="evidence" value="ECO:0007669"/>
    <property type="project" value="UniProtKB-ARBA"/>
</dbReference>
<dbReference type="Proteomes" id="UP001231189">
    <property type="component" value="Unassembled WGS sequence"/>
</dbReference>
<dbReference type="Pfam" id="PF00498">
    <property type="entry name" value="FHA"/>
    <property type="match status" value="1"/>
</dbReference>
<dbReference type="InterPro" id="IPR000253">
    <property type="entry name" value="FHA_dom"/>
</dbReference>
<feature type="region of interest" description="Disordered" evidence="2">
    <location>
        <begin position="1"/>
        <end position="27"/>
    </location>
</feature>
<organism evidence="4 5">
    <name type="scientific">Lolium multiflorum</name>
    <name type="common">Italian ryegrass</name>
    <name type="synonym">Lolium perenne subsp. multiflorum</name>
    <dbReference type="NCBI Taxonomy" id="4521"/>
    <lineage>
        <taxon>Eukaryota</taxon>
        <taxon>Viridiplantae</taxon>
        <taxon>Streptophyta</taxon>
        <taxon>Embryophyta</taxon>
        <taxon>Tracheophyta</taxon>
        <taxon>Spermatophyta</taxon>
        <taxon>Magnoliopsida</taxon>
        <taxon>Liliopsida</taxon>
        <taxon>Poales</taxon>
        <taxon>Poaceae</taxon>
        <taxon>BOP clade</taxon>
        <taxon>Pooideae</taxon>
        <taxon>Poodae</taxon>
        <taxon>Poeae</taxon>
        <taxon>Poeae Chloroplast Group 2 (Poeae type)</taxon>
        <taxon>Loliodinae</taxon>
        <taxon>Loliinae</taxon>
        <taxon>Lolium</taxon>
    </lineage>
</organism>
<dbReference type="InterPro" id="IPR008984">
    <property type="entry name" value="SMAD_FHA_dom_sf"/>
</dbReference>
<dbReference type="InterPro" id="IPR045178">
    <property type="entry name" value="Fhl1/FHA1"/>
</dbReference>
<name>A0AAD8RVU4_LOLMU</name>
<evidence type="ECO:0000313" key="5">
    <source>
        <dbReference type="Proteomes" id="UP001231189"/>
    </source>
</evidence>
<evidence type="ECO:0000313" key="4">
    <source>
        <dbReference type="EMBL" id="KAK1632124.1"/>
    </source>
</evidence>
<keyword evidence="1" id="KW-0539">Nucleus</keyword>
<evidence type="ECO:0000256" key="2">
    <source>
        <dbReference type="SAM" id="MobiDB-lite"/>
    </source>
</evidence>
<proteinExistence type="predicted"/>
<comment type="caution">
    <text evidence="4">The sequence shown here is derived from an EMBL/GenBank/DDBJ whole genome shotgun (WGS) entry which is preliminary data.</text>
</comment>
<feature type="compositionally biased region" description="Polar residues" evidence="2">
    <location>
        <begin position="233"/>
        <end position="250"/>
    </location>
</feature>
<dbReference type="EMBL" id="JAUUTY010000005">
    <property type="protein sequence ID" value="KAK1632124.1"/>
    <property type="molecule type" value="Genomic_DNA"/>
</dbReference>